<feature type="domain" description="OmpR/PhoB-type" evidence="6">
    <location>
        <begin position="1"/>
        <end position="103"/>
    </location>
</feature>
<keyword evidence="8" id="KW-1185">Reference proteome</keyword>
<keyword evidence="3 5" id="KW-0238">DNA-binding</keyword>
<dbReference type="Pfam" id="PF13191">
    <property type="entry name" value="AAA_16"/>
    <property type="match status" value="1"/>
</dbReference>
<dbReference type="PANTHER" id="PTHR35807:SF1">
    <property type="entry name" value="TRANSCRIPTIONAL REGULATOR REDD"/>
    <property type="match status" value="1"/>
</dbReference>
<comment type="similarity">
    <text evidence="1">Belongs to the AfsR/DnrI/RedD regulatory family.</text>
</comment>
<dbReference type="GO" id="GO:0000160">
    <property type="term" value="P:phosphorelay signal transduction system"/>
    <property type="evidence" value="ECO:0007669"/>
    <property type="project" value="InterPro"/>
</dbReference>
<accession>A0A4Q5IWJ3</accession>
<keyword evidence="2" id="KW-0805">Transcription regulation</keyword>
<protein>
    <recommendedName>
        <fullName evidence="6">OmpR/PhoB-type domain-containing protein</fullName>
    </recommendedName>
</protein>
<dbReference type="Gene3D" id="1.25.40.10">
    <property type="entry name" value="Tetratricopeptide repeat domain"/>
    <property type="match status" value="1"/>
</dbReference>
<dbReference type="SMART" id="SM01043">
    <property type="entry name" value="BTAD"/>
    <property type="match status" value="1"/>
</dbReference>
<evidence type="ECO:0000256" key="1">
    <source>
        <dbReference type="ARBA" id="ARBA00005820"/>
    </source>
</evidence>
<evidence type="ECO:0000256" key="5">
    <source>
        <dbReference type="PROSITE-ProRule" id="PRU01091"/>
    </source>
</evidence>
<dbReference type="SUPFAM" id="SSF52540">
    <property type="entry name" value="P-loop containing nucleoside triphosphate hydrolases"/>
    <property type="match status" value="1"/>
</dbReference>
<dbReference type="InterPro" id="IPR001867">
    <property type="entry name" value="OmpR/PhoB-type_DNA-bd"/>
</dbReference>
<evidence type="ECO:0000256" key="3">
    <source>
        <dbReference type="ARBA" id="ARBA00023125"/>
    </source>
</evidence>
<organism evidence="7 8">
    <name type="scientific">Nocardioides iriomotensis</name>
    <dbReference type="NCBI Taxonomy" id="715784"/>
    <lineage>
        <taxon>Bacteria</taxon>
        <taxon>Bacillati</taxon>
        <taxon>Actinomycetota</taxon>
        <taxon>Actinomycetes</taxon>
        <taxon>Propionibacteriales</taxon>
        <taxon>Nocardioidaceae</taxon>
        <taxon>Nocardioides</taxon>
    </lineage>
</organism>
<dbReference type="InterPro" id="IPR051677">
    <property type="entry name" value="AfsR-DnrI-RedD_regulator"/>
</dbReference>
<dbReference type="CDD" id="cd15831">
    <property type="entry name" value="BTAD"/>
    <property type="match status" value="1"/>
</dbReference>
<dbReference type="InterPro" id="IPR016032">
    <property type="entry name" value="Sig_transdc_resp-reg_C-effctor"/>
</dbReference>
<dbReference type="EMBL" id="SDPU01000032">
    <property type="protein sequence ID" value="RYU10333.1"/>
    <property type="molecule type" value="Genomic_DNA"/>
</dbReference>
<comment type="caution">
    <text evidence="7">The sequence shown here is derived from an EMBL/GenBank/DDBJ whole genome shotgun (WGS) entry which is preliminary data.</text>
</comment>
<dbReference type="GO" id="GO:0006355">
    <property type="term" value="P:regulation of DNA-templated transcription"/>
    <property type="evidence" value="ECO:0007669"/>
    <property type="project" value="InterPro"/>
</dbReference>
<evidence type="ECO:0000256" key="4">
    <source>
        <dbReference type="ARBA" id="ARBA00023163"/>
    </source>
</evidence>
<dbReference type="PROSITE" id="PS51755">
    <property type="entry name" value="OMPR_PHOB"/>
    <property type="match status" value="1"/>
</dbReference>
<feature type="DNA-binding region" description="OmpR/PhoB-type" evidence="5">
    <location>
        <begin position="1"/>
        <end position="103"/>
    </location>
</feature>
<dbReference type="Proteomes" id="UP000291189">
    <property type="component" value="Unassembled WGS sequence"/>
</dbReference>
<dbReference type="PANTHER" id="PTHR35807">
    <property type="entry name" value="TRANSCRIPTIONAL REGULATOR REDD-RELATED"/>
    <property type="match status" value="1"/>
</dbReference>
<dbReference type="AlphaFoldDB" id="A0A4Q5IWJ3"/>
<sequence length="1127" mass="120071">MPVRWYVLGSLRVERADGDGAGPVDVGARKSRAVVAALALTPGRPVSADLLADLVWAGEPPKAAHGTLHSYISGLRRALEPDRAARSAAAVLGTTDHGYVLHAERGAVDAHRFADAVRSAERALAPLATQLATGRSPAWPSRAEVTAAVDVLDEALGLWAGEPYADLPDHPDVAAERARLHQLRASAEELRLLGLLALGEHASVLSATEAATALQPLRERLWALHALALTRAGRQADALASLRRIRELLADELGLDPGAELRDLERAILRQEPALLDVLPADPAAPAPAPAAPVLPPTERAEVPATRVADRAVLHGLLDRAGGGSTAAGLLVGEPGIGKSWLLADLAREAEARGVSVAVGQCSQDDGAPPLWPWLSVLRALDVPGAHELTDLPASSSGGESPAAVAFQTWDRVATAVLDAAATRPLLVVLDDLHWADDATLRTLRHLLSVAPEHSRLALVASRRAHPEPTGALAEVSETFARRHATRLDLAGLDVAEAGRLVRDVAGDAVPERDVAALHARAEGNPFFLVELARLGGDSAAVPATVRDVLARRLDQLPAGALDTLRTAAVVGRRFRLETVASAAGTDEEAVADDLETARLAGLVVDVDAGLYRFAHALTHEAVLLTLPPTRRARAHAVVAHALESDATVRALYAPDELTAELARHWLAAGPTHATRAWAAADAAATQARRLSAYGEAARLREAAVDAHRRTPGAEPADRYGMLLDLARDAAYAANWFLVVDSAFEAMALGRGLGSPEKVARAAESLTYYCVWTPHEWEEVFEDAIDDLRWALAALPEEDSEARCVALVALAAELYYDHEASAERAALVDAGLAVARRLGDPRVLWWATRAGWIASWRPERTHDRIAWSEEGLAAARALGDPAAEAVSLLALATDHLEMGNPEGWDRYAREAERIGERERLPYVLFTVSFVELNLTMLRGDAAGVATRLALISEVAPQVALPARDIVPAVYGIIASLWSEDVGQFVPMVPLLTHQTMSYPTAHVVLARGGAVDELREGLVRWQYHEADQTWQTLLSYAFEAEAAAAAQDAGLARRALDRLTPYLGRMAVGGVAMAVGPVDGYAALAAATCGDRAAATAWADRAAELAEAWRLPVYATWLSRHRERLGI</sequence>
<reference evidence="7 8" key="1">
    <citation type="submission" date="2019-01" db="EMBL/GenBank/DDBJ databases">
        <title>Nocardioides guangzhouensis sp. nov., an actinobacterium isolated from soil.</title>
        <authorList>
            <person name="Fu Y."/>
            <person name="Cai Y."/>
            <person name="Lin Z."/>
            <person name="Chen P."/>
        </authorList>
    </citation>
    <scope>NUCLEOTIDE SEQUENCE [LARGE SCALE GENOMIC DNA]</scope>
    <source>
        <strain evidence="7 8">NBRC 105384</strain>
    </source>
</reference>
<evidence type="ECO:0000259" key="6">
    <source>
        <dbReference type="PROSITE" id="PS51755"/>
    </source>
</evidence>
<dbReference type="SUPFAM" id="SSF46894">
    <property type="entry name" value="C-terminal effector domain of the bipartite response regulators"/>
    <property type="match status" value="1"/>
</dbReference>
<dbReference type="InterPro" id="IPR005158">
    <property type="entry name" value="BTAD"/>
</dbReference>
<dbReference type="InterPro" id="IPR011990">
    <property type="entry name" value="TPR-like_helical_dom_sf"/>
</dbReference>
<proteinExistence type="inferred from homology"/>
<evidence type="ECO:0000313" key="8">
    <source>
        <dbReference type="Proteomes" id="UP000291189"/>
    </source>
</evidence>
<evidence type="ECO:0000256" key="2">
    <source>
        <dbReference type="ARBA" id="ARBA00023015"/>
    </source>
</evidence>
<dbReference type="SUPFAM" id="SSF48452">
    <property type="entry name" value="TPR-like"/>
    <property type="match status" value="1"/>
</dbReference>
<dbReference type="Pfam" id="PF03704">
    <property type="entry name" value="BTAD"/>
    <property type="match status" value="1"/>
</dbReference>
<dbReference type="InterPro" id="IPR027417">
    <property type="entry name" value="P-loop_NTPase"/>
</dbReference>
<keyword evidence="4" id="KW-0804">Transcription</keyword>
<gene>
    <name evidence="7" type="ORF">ETU37_18325</name>
</gene>
<evidence type="ECO:0000313" key="7">
    <source>
        <dbReference type="EMBL" id="RYU10333.1"/>
    </source>
</evidence>
<dbReference type="SMART" id="SM00862">
    <property type="entry name" value="Trans_reg_C"/>
    <property type="match status" value="1"/>
</dbReference>
<dbReference type="Pfam" id="PF00486">
    <property type="entry name" value="Trans_reg_C"/>
    <property type="match status" value="1"/>
</dbReference>
<name>A0A4Q5IWJ3_9ACTN</name>
<dbReference type="InterPro" id="IPR041664">
    <property type="entry name" value="AAA_16"/>
</dbReference>
<dbReference type="GO" id="GO:0003677">
    <property type="term" value="F:DNA binding"/>
    <property type="evidence" value="ECO:0007669"/>
    <property type="project" value="UniProtKB-UniRule"/>
</dbReference>
<dbReference type="OrthoDB" id="134712at2"/>
<dbReference type="InterPro" id="IPR036388">
    <property type="entry name" value="WH-like_DNA-bd_sf"/>
</dbReference>
<dbReference type="Gene3D" id="1.10.10.10">
    <property type="entry name" value="Winged helix-like DNA-binding domain superfamily/Winged helix DNA-binding domain"/>
    <property type="match status" value="1"/>
</dbReference>